<reference evidence="1" key="1">
    <citation type="submission" date="2014-11" db="EMBL/GenBank/DDBJ databases">
        <authorList>
            <person name="Amaro Gonzalez C."/>
        </authorList>
    </citation>
    <scope>NUCLEOTIDE SEQUENCE</scope>
</reference>
<organism evidence="1">
    <name type="scientific">Anguilla anguilla</name>
    <name type="common">European freshwater eel</name>
    <name type="synonym">Muraena anguilla</name>
    <dbReference type="NCBI Taxonomy" id="7936"/>
    <lineage>
        <taxon>Eukaryota</taxon>
        <taxon>Metazoa</taxon>
        <taxon>Chordata</taxon>
        <taxon>Craniata</taxon>
        <taxon>Vertebrata</taxon>
        <taxon>Euteleostomi</taxon>
        <taxon>Actinopterygii</taxon>
        <taxon>Neopterygii</taxon>
        <taxon>Teleostei</taxon>
        <taxon>Anguilliformes</taxon>
        <taxon>Anguillidae</taxon>
        <taxon>Anguilla</taxon>
    </lineage>
</organism>
<evidence type="ECO:0000313" key="1">
    <source>
        <dbReference type="EMBL" id="JAH00294.1"/>
    </source>
</evidence>
<dbReference type="EMBL" id="GBXM01108283">
    <property type="protein sequence ID" value="JAH00294.1"/>
    <property type="molecule type" value="Transcribed_RNA"/>
</dbReference>
<protein>
    <submittedName>
        <fullName evidence="1">Uncharacterized protein</fullName>
    </submittedName>
</protein>
<sequence length="10" mass="1198">MVSFVYALRL</sequence>
<proteinExistence type="predicted"/>
<name>A0A0E9P710_ANGAN</name>
<accession>A0A0E9P710</accession>
<reference evidence="1" key="2">
    <citation type="journal article" date="2015" name="Fish Shellfish Immunol.">
        <title>Early steps in the European eel (Anguilla anguilla)-Vibrio vulnificus interaction in the gills: Role of the RtxA13 toxin.</title>
        <authorList>
            <person name="Callol A."/>
            <person name="Pajuelo D."/>
            <person name="Ebbesson L."/>
            <person name="Teles M."/>
            <person name="MacKenzie S."/>
            <person name="Amaro C."/>
        </authorList>
    </citation>
    <scope>NUCLEOTIDE SEQUENCE</scope>
</reference>